<name>A0A6C0JBY6_9ZZZZ</name>
<dbReference type="AlphaFoldDB" id="A0A6C0JBY6"/>
<evidence type="ECO:0000313" key="2">
    <source>
        <dbReference type="EMBL" id="QHU02216.1"/>
    </source>
</evidence>
<evidence type="ECO:0000256" key="1">
    <source>
        <dbReference type="SAM" id="Coils"/>
    </source>
</evidence>
<keyword evidence="1" id="KW-0175">Coiled coil</keyword>
<dbReference type="EMBL" id="MN740355">
    <property type="protein sequence ID" value="QHU02216.1"/>
    <property type="molecule type" value="Genomic_DNA"/>
</dbReference>
<sequence length="107" mass="12326">MEECDEKIDKDTSLDSIKQLLLLLNNNVEKIIDKVDSLERKIEDLNKKIDGELLDECKKMGSHIDFVEQVYDNVKHPLGYICKKVGYLTGNDGHQYTLTNLEDNVKN</sequence>
<proteinExistence type="predicted"/>
<reference evidence="2" key="1">
    <citation type="journal article" date="2020" name="Nature">
        <title>Giant virus diversity and host interactions through global metagenomics.</title>
        <authorList>
            <person name="Schulz F."/>
            <person name="Roux S."/>
            <person name="Paez-Espino D."/>
            <person name="Jungbluth S."/>
            <person name="Walsh D.A."/>
            <person name="Denef V.J."/>
            <person name="McMahon K.D."/>
            <person name="Konstantinidis K.T."/>
            <person name="Eloe-Fadrosh E.A."/>
            <person name="Kyrpides N.C."/>
            <person name="Woyke T."/>
        </authorList>
    </citation>
    <scope>NUCLEOTIDE SEQUENCE</scope>
    <source>
        <strain evidence="2">GVMAG-M-3300025880-75</strain>
    </source>
</reference>
<protein>
    <submittedName>
        <fullName evidence="2">Uncharacterized protein</fullName>
    </submittedName>
</protein>
<feature type="coiled-coil region" evidence="1">
    <location>
        <begin position="21"/>
        <end position="55"/>
    </location>
</feature>
<accession>A0A6C0JBY6</accession>
<organism evidence="2">
    <name type="scientific">viral metagenome</name>
    <dbReference type="NCBI Taxonomy" id="1070528"/>
    <lineage>
        <taxon>unclassified sequences</taxon>
        <taxon>metagenomes</taxon>
        <taxon>organismal metagenomes</taxon>
    </lineage>
</organism>